<reference evidence="2" key="1">
    <citation type="submission" date="2023-03" db="EMBL/GenBank/DDBJ databases">
        <title>Massive genome expansion in bonnet fungi (Mycena s.s.) driven by repeated elements and novel gene families across ecological guilds.</title>
        <authorList>
            <consortium name="Lawrence Berkeley National Laboratory"/>
            <person name="Harder C.B."/>
            <person name="Miyauchi S."/>
            <person name="Viragh M."/>
            <person name="Kuo A."/>
            <person name="Thoen E."/>
            <person name="Andreopoulos B."/>
            <person name="Lu D."/>
            <person name="Skrede I."/>
            <person name="Drula E."/>
            <person name="Henrissat B."/>
            <person name="Morin E."/>
            <person name="Kohler A."/>
            <person name="Barry K."/>
            <person name="LaButti K."/>
            <person name="Morin E."/>
            <person name="Salamov A."/>
            <person name="Lipzen A."/>
            <person name="Mereny Z."/>
            <person name="Hegedus B."/>
            <person name="Baldrian P."/>
            <person name="Stursova M."/>
            <person name="Weitz H."/>
            <person name="Taylor A."/>
            <person name="Grigoriev I.V."/>
            <person name="Nagy L.G."/>
            <person name="Martin F."/>
            <person name="Kauserud H."/>
        </authorList>
    </citation>
    <scope>NUCLEOTIDE SEQUENCE</scope>
    <source>
        <strain evidence="2">CBHHK002</strain>
    </source>
</reference>
<comment type="caution">
    <text evidence="2">The sequence shown here is derived from an EMBL/GenBank/DDBJ whole genome shotgun (WGS) entry which is preliminary data.</text>
</comment>
<feature type="transmembrane region" description="Helical" evidence="1">
    <location>
        <begin position="101"/>
        <end position="128"/>
    </location>
</feature>
<accession>A0AAD6Z359</accession>
<dbReference type="AlphaFoldDB" id="A0AAD6Z359"/>
<evidence type="ECO:0000256" key="1">
    <source>
        <dbReference type="SAM" id="Phobius"/>
    </source>
</evidence>
<keyword evidence="1" id="KW-0812">Transmembrane</keyword>
<dbReference type="Proteomes" id="UP001218218">
    <property type="component" value="Unassembled WGS sequence"/>
</dbReference>
<evidence type="ECO:0000313" key="2">
    <source>
        <dbReference type="EMBL" id="KAJ7304734.1"/>
    </source>
</evidence>
<evidence type="ECO:0000313" key="3">
    <source>
        <dbReference type="Proteomes" id="UP001218218"/>
    </source>
</evidence>
<keyword evidence="1" id="KW-1133">Transmembrane helix</keyword>
<keyword evidence="3" id="KW-1185">Reference proteome</keyword>
<dbReference type="EMBL" id="JARIHO010000099">
    <property type="protein sequence ID" value="KAJ7304734.1"/>
    <property type="molecule type" value="Genomic_DNA"/>
</dbReference>
<feature type="transmembrane region" description="Helical" evidence="1">
    <location>
        <begin position="256"/>
        <end position="277"/>
    </location>
</feature>
<gene>
    <name evidence="2" type="ORF">DFH08DRAFT_825304</name>
</gene>
<keyword evidence="1" id="KW-0472">Membrane</keyword>
<proteinExistence type="predicted"/>
<protein>
    <submittedName>
        <fullName evidence="2">Uncharacterized protein</fullName>
    </submittedName>
</protein>
<name>A0AAD6Z359_9AGAR</name>
<organism evidence="2 3">
    <name type="scientific">Mycena albidolilacea</name>
    <dbReference type="NCBI Taxonomy" id="1033008"/>
    <lineage>
        <taxon>Eukaryota</taxon>
        <taxon>Fungi</taxon>
        <taxon>Dikarya</taxon>
        <taxon>Basidiomycota</taxon>
        <taxon>Agaricomycotina</taxon>
        <taxon>Agaricomycetes</taxon>
        <taxon>Agaricomycetidae</taxon>
        <taxon>Agaricales</taxon>
        <taxon>Marasmiineae</taxon>
        <taxon>Mycenaceae</taxon>
        <taxon>Mycena</taxon>
    </lineage>
</organism>
<sequence length="316" mass="34632">MIMSTDSPNCQITGDADLYGLGVRVSVYSQMILEIIRDSMQWEAGLTLEIPSLFTVAAMECVLIFKAFQRQLTPFDATITIFMTGSLGTIRPVTISESRLAAFWGIGLEFVLVVNVVFQLSIGLWAALRRIDAGLDLACEIWLYTFSRQRADTGLRSSSGSPLKSGGAPEIPLEIIDQTPFSLQTSVPISRSPGVYPANMRRLRQPPAIHTMNKIHPPMDLVDSMHATNSRPTSPPPRKGRLNNKFRRSIVPWAKLAHKLFWGVAFNIAGVELMLVWNDVAGVHAIAGSSGQVMALLVALFTTVQFCLTASGVSNR</sequence>
<feature type="transmembrane region" description="Helical" evidence="1">
    <location>
        <begin position="283"/>
        <end position="308"/>
    </location>
</feature>